<evidence type="ECO:0000259" key="2">
    <source>
        <dbReference type="Pfam" id="PF07883"/>
    </source>
</evidence>
<dbReference type="InterPro" id="IPR013096">
    <property type="entry name" value="Cupin_2"/>
</dbReference>
<dbReference type="Gene3D" id="2.60.120.10">
    <property type="entry name" value="Jelly Rolls"/>
    <property type="match status" value="1"/>
</dbReference>
<reference evidence="4 6" key="2">
    <citation type="journal article" date="2014" name="PLoS Genet.">
        <title>Phylogenetically driven sequencing of extremely halophilic archaea reveals strategies for static and dynamic osmo-response.</title>
        <authorList>
            <person name="Becker E.A."/>
            <person name="Seitzer P.M."/>
            <person name="Tritt A."/>
            <person name="Larsen D."/>
            <person name="Krusor M."/>
            <person name="Yao A.I."/>
            <person name="Wu D."/>
            <person name="Madern D."/>
            <person name="Eisen J.A."/>
            <person name="Darling A.E."/>
            <person name="Facciotti M.T."/>
        </authorList>
    </citation>
    <scope>NUCLEOTIDE SEQUENCE [LARGE SCALE GENOMIC DNA]</scope>
    <source>
        <strain evidence="4">B3</strain>
        <strain evidence="6">DSM 18796 / CECT 7217 / JCM 14584 / KCTC 4019 / B3</strain>
    </source>
</reference>
<gene>
    <name evidence="3" type="ordered locus">HacjB3_09810</name>
    <name evidence="4" type="ORF">C497_12866</name>
</gene>
<dbReference type="eggNOG" id="arCOG02998">
    <property type="taxonomic scope" value="Archaea"/>
</dbReference>
<dbReference type="Proteomes" id="UP000011645">
    <property type="component" value="Unassembled WGS sequence"/>
</dbReference>
<protein>
    <submittedName>
        <fullName evidence="4">Cupin 2 barrel domain-containing protein</fullName>
    </submittedName>
    <submittedName>
        <fullName evidence="3">Cupin 2 conserved barrel domain protein</fullName>
    </submittedName>
</protein>
<evidence type="ECO:0000256" key="1">
    <source>
        <dbReference type="SAM" id="MobiDB-lite"/>
    </source>
</evidence>
<dbReference type="Pfam" id="PF07883">
    <property type="entry name" value="Cupin_2"/>
    <property type="match status" value="1"/>
</dbReference>
<feature type="domain" description="Cupin type-2" evidence="2">
    <location>
        <begin position="53"/>
        <end position="112"/>
    </location>
</feature>
<reference evidence="3 5" key="1">
    <citation type="journal article" date="2010" name="J. Bacteriol.">
        <title>Complete genome sequence of Halalkalicoccus jeotgali B3(T), an extremely halophilic archaeon.</title>
        <authorList>
            <person name="Roh S.W."/>
            <person name="Nam Y.D."/>
            <person name="Nam S.H."/>
            <person name="Choi S.H."/>
            <person name="Park H.S."/>
            <person name="Bae J.W."/>
        </authorList>
    </citation>
    <scope>NUCLEOTIDE SEQUENCE [LARGE SCALE GENOMIC DNA]</scope>
    <source>
        <strain evidence="3">B3</strain>
        <strain evidence="5">DSM 18796 / CECT 7217 / JCM 14584 / KCTC 4019 / B3</strain>
    </source>
</reference>
<keyword evidence="6" id="KW-1185">Reference proteome</keyword>
<feature type="region of interest" description="Disordered" evidence="1">
    <location>
        <begin position="1"/>
        <end position="22"/>
    </location>
</feature>
<dbReference type="PATRIC" id="fig|795797.18.peg.1953"/>
<dbReference type="SUPFAM" id="SSF51182">
    <property type="entry name" value="RmlC-like cupins"/>
    <property type="match status" value="1"/>
</dbReference>
<dbReference type="STRING" id="795797.HacjB3_09810"/>
<dbReference type="OrthoDB" id="190812at2157"/>
<accession>D8J3N8</accession>
<organism evidence="3 5">
    <name type="scientific">Halalkalicoccus jeotgali (strain DSM 18796 / CECT 7217 / JCM 14584 / KCTC 4019 / B3)</name>
    <dbReference type="NCBI Taxonomy" id="795797"/>
    <lineage>
        <taxon>Archaea</taxon>
        <taxon>Methanobacteriati</taxon>
        <taxon>Methanobacteriota</taxon>
        <taxon>Stenosarchaea group</taxon>
        <taxon>Halobacteria</taxon>
        <taxon>Halobacteriales</taxon>
        <taxon>Halococcaceae</taxon>
        <taxon>Halalkalicoccus</taxon>
    </lineage>
</organism>
<dbReference type="RefSeq" id="WP_008417175.1">
    <property type="nucleotide sequence ID" value="NC_014297.1"/>
</dbReference>
<dbReference type="GeneID" id="9419772"/>
<dbReference type="KEGG" id="hje:HacjB3_09810"/>
<sequence>MADGCHRVSLSDLTTNPEKPGDRWEISPELGIGAFNFNVAILEPEDRLSQNHYHYHENQRELFFVIEGRCRIETVEEGFEMGIDEAVAFEKGEAGAHVLYNPFEEPCKVVAIGWPADGRYPVYQLETTDTVSEDRDPQSNGSSPEN</sequence>
<dbReference type="InterPro" id="IPR014710">
    <property type="entry name" value="RmlC-like_jellyroll"/>
</dbReference>
<dbReference type="EMBL" id="CP002062">
    <property type="protein sequence ID" value="ADJ15345.1"/>
    <property type="molecule type" value="Genomic_DNA"/>
</dbReference>
<dbReference type="EMBL" id="AOHV01000033">
    <property type="protein sequence ID" value="ELY35442.1"/>
    <property type="molecule type" value="Genomic_DNA"/>
</dbReference>
<dbReference type="Proteomes" id="UP000000390">
    <property type="component" value="Chromosome"/>
</dbReference>
<dbReference type="AlphaFoldDB" id="D8J3N8"/>
<dbReference type="InterPro" id="IPR011051">
    <property type="entry name" value="RmlC_Cupin_sf"/>
</dbReference>
<evidence type="ECO:0000313" key="3">
    <source>
        <dbReference type="EMBL" id="ADJ15345.1"/>
    </source>
</evidence>
<dbReference type="HOGENOM" id="CLU_1830536_0_0_2"/>
<evidence type="ECO:0000313" key="4">
    <source>
        <dbReference type="EMBL" id="ELY35442.1"/>
    </source>
</evidence>
<evidence type="ECO:0000313" key="5">
    <source>
        <dbReference type="Proteomes" id="UP000000390"/>
    </source>
</evidence>
<proteinExistence type="predicted"/>
<evidence type="ECO:0000313" key="6">
    <source>
        <dbReference type="Proteomes" id="UP000011645"/>
    </source>
</evidence>
<name>D8J3N8_HALJB</name>